<dbReference type="PRINTS" id="PR00696">
    <property type="entry name" value="RSOLVASERUVC"/>
</dbReference>
<feature type="active site" evidence="13">
    <location>
        <position position="67"/>
    </location>
</feature>
<dbReference type="GO" id="GO:0006281">
    <property type="term" value="P:DNA repair"/>
    <property type="evidence" value="ECO:0007669"/>
    <property type="project" value="UniProtKB-UniRule"/>
</dbReference>
<feature type="active site" evidence="13">
    <location>
        <position position="140"/>
    </location>
</feature>
<keyword evidence="7 13" id="KW-0378">Hydrolase</keyword>
<comment type="caution">
    <text evidence="15">The sequence shown here is derived from an EMBL/GenBank/DDBJ whole genome shotgun (WGS) entry which is preliminary data.</text>
</comment>
<dbReference type="GO" id="GO:0003677">
    <property type="term" value="F:DNA binding"/>
    <property type="evidence" value="ECO:0007669"/>
    <property type="project" value="UniProtKB-KW"/>
</dbReference>
<comment type="cofactor">
    <cofactor evidence="13">
        <name>Mg(2+)</name>
        <dbReference type="ChEBI" id="CHEBI:18420"/>
    </cofactor>
    <text evidence="13">Binds 2 Mg(2+) ion per subunit.</text>
</comment>
<comment type="subcellular location">
    <subcellularLocation>
        <location evidence="13">Cytoplasm</location>
    </subcellularLocation>
</comment>
<dbReference type="PANTHER" id="PTHR30194">
    <property type="entry name" value="CROSSOVER JUNCTION ENDODEOXYRIBONUCLEASE RUVC"/>
    <property type="match status" value="1"/>
</dbReference>
<dbReference type="GO" id="GO:0008821">
    <property type="term" value="F:crossover junction DNA endonuclease activity"/>
    <property type="evidence" value="ECO:0007669"/>
    <property type="project" value="UniProtKB-UniRule"/>
</dbReference>
<dbReference type="InterPro" id="IPR020563">
    <property type="entry name" value="X-over_junc_endoDNase_Mg_BS"/>
</dbReference>
<dbReference type="Gene3D" id="3.30.420.10">
    <property type="entry name" value="Ribonuclease H-like superfamily/Ribonuclease H"/>
    <property type="match status" value="1"/>
</dbReference>
<protein>
    <recommendedName>
        <fullName evidence="13 14">Crossover junction endodeoxyribonuclease RuvC</fullName>
        <ecNumber evidence="13 14">3.1.21.10</ecNumber>
    </recommendedName>
    <alternativeName>
        <fullName evidence="13">Holliday junction nuclease RuvC</fullName>
    </alternativeName>
    <alternativeName>
        <fullName evidence="13">Holliday junction resolvase RuvC</fullName>
    </alternativeName>
</protein>
<evidence type="ECO:0000256" key="1">
    <source>
        <dbReference type="ARBA" id="ARBA00009518"/>
    </source>
</evidence>
<dbReference type="Proteomes" id="UP000230447">
    <property type="component" value="Unassembled WGS sequence"/>
</dbReference>
<evidence type="ECO:0000313" key="16">
    <source>
        <dbReference type="Proteomes" id="UP000230447"/>
    </source>
</evidence>
<gene>
    <name evidence="13" type="primary">ruvC</name>
    <name evidence="15" type="ORF">COX24_03810</name>
</gene>
<comment type="function">
    <text evidence="13">The RuvA-RuvB-RuvC complex processes Holliday junction (HJ) DNA during genetic recombination and DNA repair. Endonuclease that resolves HJ intermediates. Cleaves cruciform DNA by making single-stranded nicks across the HJ at symmetrical positions within the homologous arms, yielding a 5'-phosphate and a 3'-hydroxyl group; requires a central core of homology in the junction. The consensus cleavage sequence is 5'-(A/T)TT(C/G)-3'. Cleavage occurs on the 3'-side of the TT dinucleotide at the point of strand exchange. HJ branch migration catalyzed by RuvA-RuvB allows RuvC to scan DNA until it finds its consensus sequence, where it cleaves and resolves the cruciform DNA.</text>
</comment>
<evidence type="ECO:0000313" key="15">
    <source>
        <dbReference type="EMBL" id="PIP31401.1"/>
    </source>
</evidence>
<comment type="catalytic activity">
    <reaction evidence="12 13">
        <text>Endonucleolytic cleavage at a junction such as a reciprocal single-stranded crossover between two homologous DNA duplexes (Holliday junction).</text>
        <dbReference type="EC" id="3.1.21.10"/>
    </reaction>
</comment>
<feature type="active site" evidence="13">
    <location>
        <position position="7"/>
    </location>
</feature>
<feature type="binding site" evidence="13">
    <location>
        <position position="7"/>
    </location>
    <ligand>
        <name>Mg(2+)</name>
        <dbReference type="ChEBI" id="CHEBI:18420"/>
        <label>1</label>
    </ligand>
</feature>
<evidence type="ECO:0000256" key="6">
    <source>
        <dbReference type="ARBA" id="ARBA00022763"/>
    </source>
</evidence>
<keyword evidence="8 13" id="KW-0460">Magnesium</keyword>
<evidence type="ECO:0000256" key="12">
    <source>
        <dbReference type="ARBA" id="ARBA00029354"/>
    </source>
</evidence>
<evidence type="ECO:0000256" key="9">
    <source>
        <dbReference type="ARBA" id="ARBA00023125"/>
    </source>
</evidence>
<keyword evidence="4 13" id="KW-0479">Metal-binding</keyword>
<dbReference type="CDD" id="cd16962">
    <property type="entry name" value="RuvC"/>
    <property type="match status" value="1"/>
</dbReference>
<feature type="binding site" evidence="13">
    <location>
        <position position="67"/>
    </location>
    <ligand>
        <name>Mg(2+)</name>
        <dbReference type="ChEBI" id="CHEBI:18420"/>
        <label>2</label>
    </ligand>
</feature>
<keyword evidence="5 13" id="KW-0255">Endonuclease</keyword>
<dbReference type="GO" id="GO:0006310">
    <property type="term" value="P:DNA recombination"/>
    <property type="evidence" value="ECO:0007669"/>
    <property type="project" value="UniProtKB-UniRule"/>
</dbReference>
<accession>A0A2G9ZE58</accession>
<dbReference type="InterPro" id="IPR036397">
    <property type="entry name" value="RNaseH_sf"/>
</dbReference>
<dbReference type="Pfam" id="PF02075">
    <property type="entry name" value="RuvC"/>
    <property type="match status" value="1"/>
</dbReference>
<dbReference type="GO" id="GO:0000287">
    <property type="term" value="F:magnesium ion binding"/>
    <property type="evidence" value="ECO:0007669"/>
    <property type="project" value="UniProtKB-UniRule"/>
</dbReference>
<evidence type="ECO:0000256" key="5">
    <source>
        <dbReference type="ARBA" id="ARBA00022759"/>
    </source>
</evidence>
<dbReference type="GO" id="GO:0048476">
    <property type="term" value="C:Holliday junction resolvase complex"/>
    <property type="evidence" value="ECO:0007669"/>
    <property type="project" value="UniProtKB-UniRule"/>
</dbReference>
<sequence length="154" mass="17093">MIILGLDPGTAKVGWGIISGDKKRHSFIACGVIKTSKKTLSHNRLKEIYCQTKKLIAQYKPELIVIEKLFFFKNLKTALPVSEARGVLLLLVAEKKIKLKEFTPLQVKTGVCGYGRAEKKQVQRMVQILLKLKKIPQPDDASDALALAICASFA</sequence>
<evidence type="ECO:0000256" key="7">
    <source>
        <dbReference type="ARBA" id="ARBA00022801"/>
    </source>
</evidence>
<dbReference type="PANTHER" id="PTHR30194:SF3">
    <property type="entry name" value="CROSSOVER JUNCTION ENDODEOXYRIBONUCLEASE RUVC"/>
    <property type="match status" value="1"/>
</dbReference>
<comment type="similarity">
    <text evidence="1 13">Belongs to the RuvC family.</text>
</comment>
<keyword evidence="10 13" id="KW-0233">DNA recombination</keyword>
<evidence type="ECO:0000256" key="4">
    <source>
        <dbReference type="ARBA" id="ARBA00022723"/>
    </source>
</evidence>
<keyword evidence="2 13" id="KW-0963">Cytoplasm</keyword>
<keyword evidence="9 13" id="KW-0238">DNA-binding</keyword>
<keyword evidence="11 13" id="KW-0234">DNA repair</keyword>
<keyword evidence="6 13" id="KW-0227">DNA damage</keyword>
<reference evidence="15 16" key="1">
    <citation type="submission" date="2017-09" db="EMBL/GenBank/DDBJ databases">
        <title>Depth-based differentiation of microbial function through sediment-hosted aquifers and enrichment of novel symbionts in the deep terrestrial subsurface.</title>
        <authorList>
            <person name="Probst A.J."/>
            <person name="Ladd B."/>
            <person name="Jarett J.K."/>
            <person name="Geller-Mcgrath D.E."/>
            <person name="Sieber C.M."/>
            <person name="Emerson J.B."/>
            <person name="Anantharaman K."/>
            <person name="Thomas B.C."/>
            <person name="Malmstrom R."/>
            <person name="Stieglmeier M."/>
            <person name="Klingl A."/>
            <person name="Woyke T."/>
            <person name="Ryan C.M."/>
            <person name="Banfield J.F."/>
        </authorList>
    </citation>
    <scope>NUCLEOTIDE SEQUENCE [LARGE SCALE GENOMIC DNA]</scope>
    <source>
        <strain evidence="15">CG23_combo_of_CG06-09_8_20_14_all_37_87_8</strain>
    </source>
</reference>
<dbReference type="SUPFAM" id="SSF53098">
    <property type="entry name" value="Ribonuclease H-like"/>
    <property type="match status" value="1"/>
</dbReference>
<dbReference type="InterPro" id="IPR012337">
    <property type="entry name" value="RNaseH-like_sf"/>
</dbReference>
<dbReference type="EMBL" id="PCSB01000080">
    <property type="protein sequence ID" value="PIP31401.1"/>
    <property type="molecule type" value="Genomic_DNA"/>
</dbReference>
<dbReference type="NCBIfam" id="NF000711">
    <property type="entry name" value="PRK00039.2-1"/>
    <property type="match status" value="1"/>
</dbReference>
<keyword evidence="3 13" id="KW-0540">Nuclease</keyword>
<feature type="binding site" evidence="13">
    <location>
        <position position="140"/>
    </location>
    <ligand>
        <name>Mg(2+)</name>
        <dbReference type="ChEBI" id="CHEBI:18420"/>
        <label>1</label>
    </ligand>
</feature>
<dbReference type="FunFam" id="3.30.420.10:FF:000002">
    <property type="entry name" value="Crossover junction endodeoxyribonuclease RuvC"/>
    <property type="match status" value="1"/>
</dbReference>
<dbReference type="InterPro" id="IPR002176">
    <property type="entry name" value="X-over_junc_endoDNase_RuvC"/>
</dbReference>
<evidence type="ECO:0000256" key="2">
    <source>
        <dbReference type="ARBA" id="ARBA00022490"/>
    </source>
</evidence>
<evidence type="ECO:0000256" key="11">
    <source>
        <dbReference type="ARBA" id="ARBA00023204"/>
    </source>
</evidence>
<proteinExistence type="inferred from homology"/>
<dbReference type="EC" id="3.1.21.10" evidence="13 14"/>
<name>A0A2G9ZE58_9BACT</name>
<organism evidence="15 16">
    <name type="scientific">bacterium (Candidatus Gribaldobacteria) CG23_combo_of_CG06-09_8_20_14_all_37_87_8</name>
    <dbReference type="NCBI Taxonomy" id="2014278"/>
    <lineage>
        <taxon>Bacteria</taxon>
        <taxon>Candidatus Gribaldobacteria</taxon>
    </lineage>
</organism>
<dbReference type="AlphaFoldDB" id="A0A2G9ZE58"/>
<dbReference type="HAMAP" id="MF_00034">
    <property type="entry name" value="RuvC"/>
    <property type="match status" value="1"/>
</dbReference>
<evidence type="ECO:0000256" key="8">
    <source>
        <dbReference type="ARBA" id="ARBA00022842"/>
    </source>
</evidence>
<dbReference type="GO" id="GO:0005737">
    <property type="term" value="C:cytoplasm"/>
    <property type="evidence" value="ECO:0007669"/>
    <property type="project" value="UniProtKB-SubCell"/>
</dbReference>
<comment type="subunit">
    <text evidence="13">Homodimer which binds Holliday junction (HJ) DNA. The HJ becomes 2-fold symmetrical on binding to RuvC with unstacked arms; it has a different conformation from HJ DNA in complex with RuvA. In the full resolvosome a probable DNA-RuvA(4)-RuvB(12)-RuvC(2) complex forms which resolves the HJ.</text>
</comment>
<evidence type="ECO:0000256" key="14">
    <source>
        <dbReference type="NCBIfam" id="TIGR00228"/>
    </source>
</evidence>
<evidence type="ECO:0000256" key="13">
    <source>
        <dbReference type="HAMAP-Rule" id="MF_00034"/>
    </source>
</evidence>
<dbReference type="PROSITE" id="PS01321">
    <property type="entry name" value="RUVC"/>
    <property type="match status" value="1"/>
</dbReference>
<dbReference type="NCBIfam" id="TIGR00228">
    <property type="entry name" value="ruvC"/>
    <property type="match status" value="1"/>
</dbReference>
<evidence type="ECO:0000256" key="10">
    <source>
        <dbReference type="ARBA" id="ARBA00023172"/>
    </source>
</evidence>
<evidence type="ECO:0000256" key="3">
    <source>
        <dbReference type="ARBA" id="ARBA00022722"/>
    </source>
</evidence>